<dbReference type="EMBL" id="SRMF01000001">
    <property type="protein sequence ID" value="TGG95718.1"/>
    <property type="molecule type" value="Genomic_DNA"/>
</dbReference>
<dbReference type="PANTHER" id="PTHR30283:SF4">
    <property type="entry name" value="PEROXIDE STRESS RESISTANCE PROTEIN YAAA"/>
    <property type="match status" value="1"/>
</dbReference>
<dbReference type="GO" id="GO:0005829">
    <property type="term" value="C:cytosol"/>
    <property type="evidence" value="ECO:0007669"/>
    <property type="project" value="TreeGrafter"/>
</dbReference>
<protein>
    <recommendedName>
        <fullName evidence="1">UPF0246 protein E4656_04725</fullName>
    </recommendedName>
</protein>
<evidence type="ECO:0000313" key="3">
    <source>
        <dbReference type="EMBL" id="TGG95718.1"/>
    </source>
</evidence>
<dbReference type="OrthoDB" id="9777133at2"/>
<feature type="region of interest" description="Disordered" evidence="2">
    <location>
        <begin position="1"/>
        <end position="24"/>
    </location>
</feature>
<dbReference type="InterPro" id="IPR005583">
    <property type="entry name" value="YaaA"/>
</dbReference>
<sequence>MLAVISPAKTLDYKTPTPPHEPTDPLFPQASAELVDVMRQYSPADLKSLMGISDKLAEQNAERFSAWQWPFPTGEARAAMFAFKGDVYAGLNAYELDQKAISYLQQHLRILSGLYGILRPQDQILPYRLEMGKKVPTEQGSDLYQFWGRRLAEHVRATLAEHKEPVLINLASNEYFRSIEPHLDGIQVITPVFKDWKNGKYKVISFYAKKARGLMVQYMARHRISDPEDLKNFNLEDYTYSPESSQEGGQWVFLRR</sequence>
<evidence type="ECO:0000256" key="1">
    <source>
        <dbReference type="HAMAP-Rule" id="MF_00652"/>
    </source>
</evidence>
<dbReference type="NCBIfam" id="NF002542">
    <property type="entry name" value="PRK02101.1-3"/>
    <property type="match status" value="1"/>
</dbReference>
<name>A0A4Z0WGP4_9GAMM</name>
<dbReference type="Pfam" id="PF03883">
    <property type="entry name" value="H2O2_YaaD"/>
    <property type="match status" value="1"/>
</dbReference>
<dbReference type="AlphaFoldDB" id="A0A4Z0WGP4"/>
<accession>A0A4Z0WGP4</accession>
<dbReference type="Proteomes" id="UP000297475">
    <property type="component" value="Unassembled WGS sequence"/>
</dbReference>
<evidence type="ECO:0000256" key="2">
    <source>
        <dbReference type="SAM" id="MobiDB-lite"/>
    </source>
</evidence>
<proteinExistence type="inferred from homology"/>
<organism evidence="3 4">
    <name type="scientific">Natronospirillum operosum</name>
    <dbReference type="NCBI Taxonomy" id="2759953"/>
    <lineage>
        <taxon>Bacteria</taxon>
        <taxon>Pseudomonadati</taxon>
        <taxon>Pseudomonadota</taxon>
        <taxon>Gammaproteobacteria</taxon>
        <taxon>Oceanospirillales</taxon>
        <taxon>Natronospirillaceae</taxon>
        <taxon>Natronospirillum</taxon>
    </lineage>
</organism>
<comment type="similarity">
    <text evidence="1">Belongs to the UPF0246 family.</text>
</comment>
<evidence type="ECO:0000313" key="4">
    <source>
        <dbReference type="Proteomes" id="UP000297475"/>
    </source>
</evidence>
<comment type="caution">
    <text evidence="3">The sequence shown here is derived from an EMBL/GenBank/DDBJ whole genome shotgun (WGS) entry which is preliminary data.</text>
</comment>
<dbReference type="PANTHER" id="PTHR30283">
    <property type="entry name" value="PEROXIDE STRESS RESPONSE PROTEIN YAAA"/>
    <property type="match status" value="1"/>
</dbReference>
<gene>
    <name evidence="3" type="primary">yaaA</name>
    <name evidence="3" type="ORF">E4656_04725</name>
</gene>
<dbReference type="HAMAP" id="MF_00652">
    <property type="entry name" value="UPF0246"/>
    <property type="match status" value="1"/>
</dbReference>
<reference evidence="3 4" key="1">
    <citation type="submission" date="2019-04" db="EMBL/GenBank/DDBJ databases">
        <title>Natronospirillum operosus gen. nov., sp. nov., a haloalkaliphilic satellite isolated from decaying biomass of laboratory culture of cyanobacterium Geitlerinema sp. and proposal of Natronospirillaceae fam. nov. and Saccharospirillaceae fam. nov.</title>
        <authorList>
            <person name="Kevbrin V."/>
            <person name="Boltyanskaya Y."/>
            <person name="Koziaeva V."/>
            <person name="Grouzdev D.S."/>
            <person name="Park M."/>
            <person name="Cho J."/>
        </authorList>
    </citation>
    <scope>NUCLEOTIDE SEQUENCE [LARGE SCALE GENOMIC DNA]</scope>
    <source>
        <strain evidence="3 4">G-116</strain>
    </source>
</reference>
<dbReference type="RefSeq" id="WP_135481612.1">
    <property type="nucleotide sequence ID" value="NZ_SRMF01000001.1"/>
</dbReference>
<keyword evidence="4" id="KW-1185">Reference proteome</keyword>
<dbReference type="GO" id="GO:0033194">
    <property type="term" value="P:response to hydroperoxide"/>
    <property type="evidence" value="ECO:0007669"/>
    <property type="project" value="TreeGrafter"/>
</dbReference>